<sequence length="133" mass="14881">MAPPHLSRMGLSRLGLRTHGKEISGGWHSRRMMRAHISPLHRVSFSYTERPHATATAGVCCTRRAQADNCPTRNGRTVGTAGTTPTNTAAVAVTAKALKKTTYFQIIFYNARAIRRKYHNNNKYHFILTTITE</sequence>
<name>A0A9P0J586_APHGO</name>
<keyword evidence="2" id="KW-1185">Reference proteome</keyword>
<organism evidence="1 2">
    <name type="scientific">Aphis gossypii</name>
    <name type="common">Cotton aphid</name>
    <dbReference type="NCBI Taxonomy" id="80765"/>
    <lineage>
        <taxon>Eukaryota</taxon>
        <taxon>Metazoa</taxon>
        <taxon>Ecdysozoa</taxon>
        <taxon>Arthropoda</taxon>
        <taxon>Hexapoda</taxon>
        <taxon>Insecta</taxon>
        <taxon>Pterygota</taxon>
        <taxon>Neoptera</taxon>
        <taxon>Paraneoptera</taxon>
        <taxon>Hemiptera</taxon>
        <taxon>Sternorrhyncha</taxon>
        <taxon>Aphidomorpha</taxon>
        <taxon>Aphidoidea</taxon>
        <taxon>Aphididae</taxon>
        <taxon>Aphidini</taxon>
        <taxon>Aphis</taxon>
        <taxon>Aphis</taxon>
    </lineage>
</organism>
<evidence type="ECO:0000313" key="1">
    <source>
        <dbReference type="EMBL" id="CAH1724357.1"/>
    </source>
</evidence>
<evidence type="ECO:0000313" key="2">
    <source>
        <dbReference type="Proteomes" id="UP001154329"/>
    </source>
</evidence>
<reference evidence="1" key="1">
    <citation type="submission" date="2022-02" db="EMBL/GenBank/DDBJ databases">
        <authorList>
            <person name="King R."/>
        </authorList>
    </citation>
    <scope>NUCLEOTIDE SEQUENCE</scope>
</reference>
<dbReference type="EMBL" id="OU899035">
    <property type="protein sequence ID" value="CAH1724357.1"/>
    <property type="molecule type" value="Genomic_DNA"/>
</dbReference>
<reference evidence="1" key="2">
    <citation type="submission" date="2022-10" db="EMBL/GenBank/DDBJ databases">
        <authorList>
            <consortium name="ENA_rothamsted_submissions"/>
            <consortium name="culmorum"/>
            <person name="King R."/>
        </authorList>
    </citation>
    <scope>NUCLEOTIDE SEQUENCE</scope>
</reference>
<protein>
    <submittedName>
        <fullName evidence="1">Uncharacterized protein</fullName>
    </submittedName>
</protein>
<accession>A0A9P0J586</accession>
<proteinExistence type="predicted"/>
<dbReference type="AlphaFoldDB" id="A0A9P0J586"/>
<dbReference type="Proteomes" id="UP001154329">
    <property type="component" value="Chromosome 2"/>
</dbReference>
<gene>
    <name evidence="1" type="ORF">APHIGO_LOCUS5670</name>
</gene>